<evidence type="ECO:0000259" key="3">
    <source>
        <dbReference type="Pfam" id="PF12862"/>
    </source>
</evidence>
<dbReference type="SUPFAM" id="SSF48452">
    <property type="entry name" value="TPR-like"/>
    <property type="match status" value="5"/>
</dbReference>
<dbReference type="OrthoDB" id="538223at2759"/>
<gene>
    <name evidence="4" type="ORF">MVEN_00328300</name>
</gene>
<evidence type="ECO:0000256" key="1">
    <source>
        <dbReference type="SAM" id="MobiDB-lite"/>
    </source>
</evidence>
<feature type="domain" description="Anaphase-promoting complex subunit 5" evidence="3">
    <location>
        <begin position="861"/>
        <end position="891"/>
    </location>
</feature>
<feature type="compositionally biased region" description="Basic and acidic residues" evidence="1">
    <location>
        <begin position="54"/>
        <end position="65"/>
    </location>
</feature>
<name>A0A8H6YNX9_9AGAR</name>
<feature type="domain" description="Anaphase-promoting complex subunit 5" evidence="3">
    <location>
        <begin position="1079"/>
        <end position="1113"/>
    </location>
</feature>
<accession>A0A8H6YNX9</accession>
<dbReference type="InterPro" id="IPR019734">
    <property type="entry name" value="TPR_rpt"/>
</dbReference>
<sequence>MFSNDSGNSSNDAGPSAEGAGINAQDKHKTSDLVSYDMSNDAGTSPNDTGASIDDARISAQDADKTSGLVSYDISDSAGIGANTAGTTSAKDAKIDAQNAVKTSDLVSYAVPNDPRTSSNDARISMTDTDISAHAGVTSAGPSSKDPRNPEIRLQNEQSALRQKRADRTKHRAEQPPRKSPCDGQCGTRVSRNLVVSIDGTSNQFGSLNTNVVELHSRVLSDEDQNQLKYYNCGIGTYVPTQNKMSWKYLRQKIHNGLDLAFALNFKKMILKAYRWLSQVYKKGDKIFLFGFSRGAYQVRTLAGMIEMVGLIDAGNEELIPFAYEIYSERHKGVVTPKAEKMAQHFKKTYSRDVRIHFVGVWDTVSSVGVFRGKPLPLTSSSQHICTFRHALALDERRVKFLPEYVDRGSLTTPTNGVVNLPTDVKEVWFAGVHSDIGGGLRENIDLNLSSVSVLWMENEAAAAGLRLDPRTNGAAWNLDDLQNDSNVHESLTAAWKPLEYLPLTRLSFQKANETTRKPHLGAGRIITPGQRVHISVAFKNPPYSPRATFLQNPDFKWESFVGKELELDEKLTDQIEMDLFDASFIGEAVKKLKDIWTEADNTEEKLEAETYWIERLAFMALSGRLAANYLSKCLLMVETSPKNALKAVHDAVEAFQKLQGNKPGTFDADVAALLENEAHLLRTLEKKEEALHIYRKAEILRQKIATTGKGRSRDDENLANCLENISICCYELKLFNEAVGPMEDATELRRKILKGKEKVTGSTASAEFGHSLRNLSYTLSTVDRHEDALKTDKAAVKLYRKLLATEPNAMKDLGNALNDLGFDLRELRRYTEALSADKEAVTLHHKGAETDPAVRKDLVNSLVCLSIDHRQLGHHEDALRVVEETVEICRSLVQADLSARNTLASTLNSLGVDLRSVGRYKDALRADEEATELWHKLADTDPMVRKDLVWSLHYLSLDLRPLGRHEDALHTVEKIIKTLRRLVETDLTARNMLADSLNSLGADLYSLARYEDALRAGEEAIELWRQLTTTNGSAKELARSLSNLGIYFRALGCNEDALRVDKETVELRRKLAETDTTARKDLANSLVYLSIDFHQLGRNEDALRAVEESVKIPCRLAEGDLAARNMLAHSLNSLGIDLYSIGRYEDALHADEKATQLWRKLAETDPAVTKDLAESLNFLSWDQYQLSRLEDASRSQREAVELHRKVADTEPTAGKDLSASLFKLGIILRQLGQYQDALLADKETVELRRKLTEEDPALAERLANSLENLGLDFKAVGRLEDALGIIQEACEVYQQLPDRTTQSELSLANGQKLLAALLHAVDRQEDALRADAVGIKIYGKVVQTDPKSAAEYFHDLAIDFHSIGLHEDALRAEEQAADLCRMITQTNPSSALLRHHIKVLGLLSGILRTLGREEDAMLRDAEVTSLKDMLAKALRPISQLESRSLGLGEDMQKVSRKDAEAHSGLVSEQEAAVVNALEPATEPNTKALVFRKKMLMK</sequence>
<organism evidence="4 5">
    <name type="scientific">Mycena venus</name>
    <dbReference type="NCBI Taxonomy" id="2733690"/>
    <lineage>
        <taxon>Eukaryota</taxon>
        <taxon>Fungi</taxon>
        <taxon>Dikarya</taxon>
        <taxon>Basidiomycota</taxon>
        <taxon>Agaricomycotina</taxon>
        <taxon>Agaricomycetes</taxon>
        <taxon>Agaricomycetidae</taxon>
        <taxon>Agaricales</taxon>
        <taxon>Marasmiineae</taxon>
        <taxon>Mycenaceae</taxon>
        <taxon>Mycena</taxon>
    </lineage>
</organism>
<feature type="domain" description="T6SS Phospholipase effector Tle1-like catalytic" evidence="2">
    <location>
        <begin position="192"/>
        <end position="459"/>
    </location>
</feature>
<feature type="region of interest" description="Disordered" evidence="1">
    <location>
        <begin position="132"/>
        <end position="151"/>
    </location>
</feature>
<dbReference type="Pfam" id="PF12862">
    <property type="entry name" value="ANAPC5"/>
    <property type="match status" value="2"/>
</dbReference>
<feature type="region of interest" description="Disordered" evidence="1">
    <location>
        <begin position="1"/>
        <end position="66"/>
    </location>
</feature>
<dbReference type="Pfam" id="PF09994">
    <property type="entry name" value="T6SS_Tle1-like_cat"/>
    <property type="match status" value="1"/>
</dbReference>
<feature type="compositionally biased region" description="Low complexity" evidence="1">
    <location>
        <begin position="1"/>
        <end position="17"/>
    </location>
</feature>
<evidence type="ECO:0000313" key="4">
    <source>
        <dbReference type="EMBL" id="KAF7364593.1"/>
    </source>
</evidence>
<dbReference type="InterPro" id="IPR018712">
    <property type="entry name" value="Tle1-like_cat"/>
</dbReference>
<feature type="compositionally biased region" description="Basic and acidic residues" evidence="1">
    <location>
        <begin position="172"/>
        <end position="181"/>
    </location>
</feature>
<evidence type="ECO:0000259" key="2">
    <source>
        <dbReference type="Pfam" id="PF09994"/>
    </source>
</evidence>
<protein>
    <submittedName>
        <fullName evidence="4">DUF2235 domain-containing protein</fullName>
    </submittedName>
</protein>
<dbReference type="Proteomes" id="UP000620124">
    <property type="component" value="Unassembled WGS sequence"/>
</dbReference>
<reference evidence="4" key="1">
    <citation type="submission" date="2020-05" db="EMBL/GenBank/DDBJ databases">
        <title>Mycena genomes resolve the evolution of fungal bioluminescence.</title>
        <authorList>
            <person name="Tsai I.J."/>
        </authorList>
    </citation>
    <scope>NUCLEOTIDE SEQUENCE</scope>
    <source>
        <strain evidence="4">CCC161011</strain>
    </source>
</reference>
<feature type="compositionally biased region" description="Basic residues" evidence="1">
    <location>
        <begin position="162"/>
        <end position="171"/>
    </location>
</feature>
<dbReference type="Pfam" id="PF13374">
    <property type="entry name" value="TPR_10"/>
    <property type="match status" value="6"/>
</dbReference>
<dbReference type="EMBL" id="JACAZI010000003">
    <property type="protein sequence ID" value="KAF7364593.1"/>
    <property type="molecule type" value="Genomic_DNA"/>
</dbReference>
<dbReference type="InterPro" id="IPR026000">
    <property type="entry name" value="Apc5_dom"/>
</dbReference>
<keyword evidence="5" id="KW-1185">Reference proteome</keyword>
<proteinExistence type="predicted"/>
<dbReference type="Gene3D" id="1.25.40.10">
    <property type="entry name" value="Tetratricopeptide repeat domain"/>
    <property type="match status" value="5"/>
</dbReference>
<dbReference type="PANTHER" id="PTHR19959">
    <property type="entry name" value="KINESIN LIGHT CHAIN"/>
    <property type="match status" value="1"/>
</dbReference>
<dbReference type="PANTHER" id="PTHR19959:SF119">
    <property type="entry name" value="FUNGAL LIPASE-LIKE DOMAIN-CONTAINING PROTEIN"/>
    <property type="match status" value="1"/>
</dbReference>
<feature type="region of interest" description="Disordered" evidence="1">
    <location>
        <begin position="157"/>
        <end position="186"/>
    </location>
</feature>
<dbReference type="InterPro" id="IPR011990">
    <property type="entry name" value="TPR-like_helical_dom_sf"/>
</dbReference>
<comment type="caution">
    <text evidence="4">The sequence shown here is derived from an EMBL/GenBank/DDBJ whole genome shotgun (WGS) entry which is preliminary data.</text>
</comment>
<evidence type="ECO:0000313" key="5">
    <source>
        <dbReference type="Proteomes" id="UP000620124"/>
    </source>
</evidence>
<dbReference type="SMART" id="SM00028">
    <property type="entry name" value="TPR"/>
    <property type="match status" value="10"/>
</dbReference>
<feature type="compositionally biased region" description="Polar residues" evidence="1">
    <location>
        <begin position="37"/>
        <end position="50"/>
    </location>
</feature>